<name>A0ABZ2BV03_9RHOB</name>
<dbReference type="EMBL" id="CP143423">
    <property type="protein sequence ID" value="WVX49757.1"/>
    <property type="molecule type" value="Genomic_DNA"/>
</dbReference>
<keyword evidence="2" id="KW-1185">Reference proteome</keyword>
<organism evidence="1 2">
    <name type="scientific">Roseobacter fucihabitans</name>
    <dbReference type="NCBI Taxonomy" id="1537242"/>
    <lineage>
        <taxon>Bacteria</taxon>
        <taxon>Pseudomonadati</taxon>
        <taxon>Pseudomonadota</taxon>
        <taxon>Alphaproteobacteria</taxon>
        <taxon>Rhodobacterales</taxon>
        <taxon>Roseobacteraceae</taxon>
        <taxon>Roseobacter</taxon>
    </lineage>
</organism>
<evidence type="ECO:0008006" key="3">
    <source>
        <dbReference type="Google" id="ProtNLM"/>
    </source>
</evidence>
<dbReference type="Proteomes" id="UP001318682">
    <property type="component" value="Chromosome"/>
</dbReference>
<reference evidence="1 2" key="1">
    <citation type="submission" date="2015-07" db="EMBL/GenBank/DDBJ databases">
        <authorList>
            <person name="Voget S."/>
            <person name="Dogs M."/>
            <person name="Brinkhoff T.H."/>
            <person name="Daniel R."/>
        </authorList>
    </citation>
    <scope>NUCLEOTIDE SEQUENCE [LARGE SCALE GENOMIC DNA]</scope>
    <source>
        <strain evidence="1 2">B14</strain>
    </source>
</reference>
<sequence length="29" mass="3104">MFGSGGGVVEVDETFIGQKHKKKEGDLLP</sequence>
<accession>A0ABZ2BV03</accession>
<protein>
    <recommendedName>
        <fullName evidence="3">Transposase</fullName>
    </recommendedName>
</protein>
<evidence type="ECO:0000313" key="1">
    <source>
        <dbReference type="EMBL" id="WVX49757.1"/>
    </source>
</evidence>
<evidence type="ECO:0000313" key="2">
    <source>
        <dbReference type="Proteomes" id="UP001318682"/>
    </source>
</evidence>
<reference evidence="2" key="2">
    <citation type="submission" date="2024-01" db="EMBL/GenBank/DDBJ databases">
        <title>Roseobacter fucihabitans sp. nov., isolated from the brown alga Fucus spiralis.</title>
        <authorList>
            <person name="Hahnke S."/>
            <person name="Berger M."/>
            <person name="Schlingloff A."/>
            <person name="Athale I."/>
            <person name="Neumann-Schaal M."/>
            <person name="Adenaya A."/>
            <person name="Poehlein A."/>
            <person name="Daniel R."/>
            <person name="Pertersen J."/>
            <person name="Brinkhoff T."/>
        </authorList>
    </citation>
    <scope>NUCLEOTIDE SEQUENCE [LARGE SCALE GENOMIC DNA]</scope>
    <source>
        <strain evidence="2">B14</strain>
    </source>
</reference>
<proteinExistence type="predicted"/>
<gene>
    <name evidence="1" type="ORF">ROLI_028520</name>
</gene>